<evidence type="ECO:0000313" key="5">
    <source>
        <dbReference type="Proteomes" id="UP000558997"/>
    </source>
</evidence>
<dbReference type="AlphaFoldDB" id="A0A841DPQ9"/>
<protein>
    <recommendedName>
        <fullName evidence="3">Sulfur carrier protein FdhD</fullName>
    </recommendedName>
</protein>
<dbReference type="Gene3D" id="3.10.20.10">
    <property type="match status" value="1"/>
</dbReference>
<sequence length="277" mass="29867">MTKGPTSRFKVEVLDGDRTSRREDLVTTEEPLELRLEWPGRPPEPLVVTMRTPGADFELAAGFCLGEGFAVRPDAIRTVAYCTDVALTREQQFNTVTVSLDAPPDREPPQRYGVTSAACGVCGQQSLDELADRDYAPVDPVEITVDVVRRLPDLLRDAQPMFSRTGSLHAAGLFSTGGGKIVVKEDVGRHNAVDKVVGWTVLNQHRRTGLVLAVSGRIGYEIVQKAVAAGLGMIVAVGAPSSLAVDLARQYGVTLVGFARGDRCVVYSAPERVIRPA</sequence>
<dbReference type="SUPFAM" id="SSF53927">
    <property type="entry name" value="Cytidine deaminase-like"/>
    <property type="match status" value="1"/>
</dbReference>
<dbReference type="Proteomes" id="UP000558997">
    <property type="component" value="Unassembled WGS sequence"/>
</dbReference>
<comment type="caution">
    <text evidence="4">The sequence shown here is derived from an EMBL/GenBank/DDBJ whole genome shotgun (WGS) entry which is preliminary data.</text>
</comment>
<evidence type="ECO:0000313" key="4">
    <source>
        <dbReference type="EMBL" id="MBB5978746.1"/>
    </source>
</evidence>
<gene>
    <name evidence="3" type="primary">fdhD</name>
    <name evidence="4" type="ORF">HDA44_002087</name>
</gene>
<evidence type="ECO:0000256" key="2">
    <source>
        <dbReference type="ARBA" id="ARBA00023150"/>
    </source>
</evidence>
<dbReference type="GO" id="GO:0006777">
    <property type="term" value="P:Mo-molybdopterin cofactor biosynthetic process"/>
    <property type="evidence" value="ECO:0007669"/>
    <property type="project" value="UniProtKB-UniRule"/>
</dbReference>
<proteinExistence type="inferred from homology"/>
<dbReference type="Pfam" id="PF02634">
    <property type="entry name" value="FdhD-NarQ"/>
    <property type="match status" value="1"/>
</dbReference>
<organism evidence="4 5">
    <name type="scientific">Kribbella solani</name>
    <dbReference type="NCBI Taxonomy" id="236067"/>
    <lineage>
        <taxon>Bacteria</taxon>
        <taxon>Bacillati</taxon>
        <taxon>Actinomycetota</taxon>
        <taxon>Actinomycetes</taxon>
        <taxon>Propionibacteriales</taxon>
        <taxon>Kribbellaceae</taxon>
        <taxon>Kribbella</taxon>
    </lineage>
</organism>
<dbReference type="NCBIfam" id="TIGR00129">
    <property type="entry name" value="fdhD_narQ"/>
    <property type="match status" value="1"/>
</dbReference>
<feature type="binding site" evidence="3">
    <location>
        <begin position="258"/>
        <end position="263"/>
    </location>
    <ligand>
        <name>Mo-bis(molybdopterin guanine dinucleotide)</name>
        <dbReference type="ChEBI" id="CHEBI:60539"/>
    </ligand>
</feature>
<dbReference type="InterPro" id="IPR016193">
    <property type="entry name" value="Cytidine_deaminase-like"/>
</dbReference>
<dbReference type="PANTHER" id="PTHR30592">
    <property type="entry name" value="FORMATE DEHYDROGENASE"/>
    <property type="match status" value="1"/>
</dbReference>
<reference evidence="4 5" key="1">
    <citation type="submission" date="2020-08" db="EMBL/GenBank/DDBJ databases">
        <title>Sequencing the genomes of 1000 actinobacteria strains.</title>
        <authorList>
            <person name="Klenk H.-P."/>
        </authorList>
    </citation>
    <scope>NUCLEOTIDE SEQUENCE [LARGE SCALE GENOMIC DNA]</scope>
    <source>
        <strain evidence="4 5">DSM 17294</strain>
    </source>
</reference>
<dbReference type="Gene3D" id="3.40.140.10">
    <property type="entry name" value="Cytidine Deaminase, domain 2"/>
    <property type="match status" value="1"/>
</dbReference>
<comment type="subcellular location">
    <subcellularLocation>
        <location evidence="3">Cytoplasm</location>
    </subcellularLocation>
</comment>
<dbReference type="GO" id="GO:0097163">
    <property type="term" value="F:sulfur carrier activity"/>
    <property type="evidence" value="ECO:0007669"/>
    <property type="project" value="UniProtKB-UniRule"/>
</dbReference>
<dbReference type="GO" id="GO:0016783">
    <property type="term" value="F:sulfurtransferase activity"/>
    <property type="evidence" value="ECO:0007669"/>
    <property type="project" value="InterPro"/>
</dbReference>
<keyword evidence="5" id="KW-1185">Reference proteome</keyword>
<evidence type="ECO:0000256" key="3">
    <source>
        <dbReference type="HAMAP-Rule" id="MF_00187"/>
    </source>
</evidence>
<dbReference type="PIRSF" id="PIRSF015626">
    <property type="entry name" value="FdhD"/>
    <property type="match status" value="1"/>
</dbReference>
<name>A0A841DPQ9_9ACTN</name>
<feature type="active site" description="Cysteine persulfide intermediate" evidence="3">
    <location>
        <position position="119"/>
    </location>
</feature>
<evidence type="ECO:0000256" key="1">
    <source>
        <dbReference type="ARBA" id="ARBA00022490"/>
    </source>
</evidence>
<dbReference type="PANTHER" id="PTHR30592:SF1">
    <property type="entry name" value="SULFUR CARRIER PROTEIN FDHD"/>
    <property type="match status" value="1"/>
</dbReference>
<dbReference type="EMBL" id="JACHNF010000001">
    <property type="protein sequence ID" value="MBB5978746.1"/>
    <property type="molecule type" value="Genomic_DNA"/>
</dbReference>
<dbReference type="RefSeq" id="WP_184833297.1">
    <property type="nucleotide sequence ID" value="NZ_BAAAVN010000001.1"/>
</dbReference>
<dbReference type="GO" id="GO:0005737">
    <property type="term" value="C:cytoplasm"/>
    <property type="evidence" value="ECO:0007669"/>
    <property type="project" value="UniProtKB-SubCell"/>
</dbReference>
<comment type="similarity">
    <text evidence="3">Belongs to the FdhD family.</text>
</comment>
<keyword evidence="2 3" id="KW-0501">Molybdenum cofactor biosynthesis</keyword>
<dbReference type="InterPro" id="IPR003786">
    <property type="entry name" value="FdhD"/>
</dbReference>
<accession>A0A841DPQ9</accession>
<dbReference type="HAMAP" id="MF_00187">
    <property type="entry name" value="FdhD"/>
    <property type="match status" value="1"/>
</dbReference>
<keyword evidence="1 3" id="KW-0963">Cytoplasm</keyword>
<comment type="function">
    <text evidence="3">Required for formate dehydrogenase (FDH) activity. Acts as a sulfur carrier protein that transfers sulfur from IscS to the molybdenum cofactor prior to its insertion into FDH.</text>
</comment>